<evidence type="ECO:0000313" key="1">
    <source>
        <dbReference type="EMBL" id="VTZ50602.1"/>
    </source>
</evidence>
<reference evidence="1 2" key="1">
    <citation type="submission" date="2019-05" db="EMBL/GenBank/DDBJ databases">
        <authorList>
            <person name="Farhan Ul Haque M."/>
        </authorList>
    </citation>
    <scope>NUCLEOTIDE SEQUENCE [LARGE SCALE GENOMIC DNA]</scope>
    <source>
        <strain evidence="1">2</strain>
    </source>
</reference>
<organism evidence="1 2">
    <name type="scientific">Methylocella tundrae</name>
    <dbReference type="NCBI Taxonomy" id="227605"/>
    <lineage>
        <taxon>Bacteria</taxon>
        <taxon>Pseudomonadati</taxon>
        <taxon>Pseudomonadota</taxon>
        <taxon>Alphaproteobacteria</taxon>
        <taxon>Hyphomicrobiales</taxon>
        <taxon>Beijerinckiaceae</taxon>
        <taxon>Methylocella</taxon>
    </lineage>
</organism>
<keyword evidence="2" id="KW-1185">Reference proteome</keyword>
<proteinExistence type="predicted"/>
<accession>A0A8B6M8P6</accession>
<name>A0A8B6M8P6_METTU</name>
<evidence type="ECO:0000313" key="2">
    <source>
        <dbReference type="Proteomes" id="UP000485880"/>
    </source>
</evidence>
<dbReference type="Proteomes" id="UP000485880">
    <property type="component" value="Unassembled WGS sequence"/>
</dbReference>
<dbReference type="RefSeq" id="WP_174512633.1">
    <property type="nucleotide sequence ID" value="NZ_CABFMQ020000083.1"/>
</dbReference>
<gene>
    <name evidence="1" type="ORF">MPC4_260039</name>
</gene>
<dbReference type="EMBL" id="CABFMQ020000083">
    <property type="protein sequence ID" value="VTZ50602.1"/>
    <property type="molecule type" value="Genomic_DNA"/>
</dbReference>
<dbReference type="AlphaFoldDB" id="A0A8B6M8P6"/>
<protein>
    <submittedName>
        <fullName evidence="1">Uncharacterized protein</fullName>
    </submittedName>
</protein>
<sequence>MLLSRLTYKESVGVLIRGRERGDGGASRRRSYIDAEPLDASDVRIREFPARAPGLNMSIPALAAPEEH</sequence>
<comment type="caution">
    <text evidence="1">The sequence shown here is derived from an EMBL/GenBank/DDBJ whole genome shotgun (WGS) entry which is preliminary data.</text>
</comment>